<accession>A0A0A8H387</accession>
<dbReference type="HOGENOM" id="CLU_041673_0_0_7"/>
<keyword evidence="1" id="KW-0812">Transmembrane</keyword>
<dbReference type="KEGG" id="cis:CINS_1185"/>
<dbReference type="AlphaFoldDB" id="A0A0A8H387"/>
<feature type="transmembrane region" description="Helical" evidence="1">
    <location>
        <begin position="7"/>
        <end position="28"/>
    </location>
</feature>
<protein>
    <submittedName>
        <fullName evidence="2">Uncharacterized protein</fullName>
    </submittedName>
</protein>
<evidence type="ECO:0000256" key="1">
    <source>
        <dbReference type="SAM" id="Phobius"/>
    </source>
</evidence>
<proteinExistence type="predicted"/>
<reference evidence="2 3" key="1">
    <citation type="journal article" date="2014" name="Genome Biol. Evol.">
        <title>Comparative Genomics of the Campylobacter lari Group.</title>
        <authorList>
            <person name="Miller W.G."/>
            <person name="Yee E."/>
            <person name="Chapman M.H."/>
            <person name="Smith T.P."/>
            <person name="Bono J.L."/>
            <person name="Huynh S."/>
            <person name="Parker C.T."/>
            <person name="Vandamme P."/>
            <person name="Luong K."/>
            <person name="Korlach J."/>
        </authorList>
    </citation>
    <scope>NUCLEOTIDE SEQUENCE [LARGE SCALE GENOMIC DNA]</scope>
    <source>
        <strain evidence="2 3">NCTC 12927</strain>
    </source>
</reference>
<evidence type="ECO:0000313" key="3">
    <source>
        <dbReference type="Proteomes" id="UP000031163"/>
    </source>
</evidence>
<name>A0A0A8H387_9BACT</name>
<organism evidence="2 3">
    <name type="scientific">Campylobacter insulaenigrae NCTC 12927</name>
    <dbReference type="NCBI Taxonomy" id="1031564"/>
    <lineage>
        <taxon>Bacteria</taxon>
        <taxon>Pseudomonadati</taxon>
        <taxon>Campylobacterota</taxon>
        <taxon>Epsilonproteobacteria</taxon>
        <taxon>Campylobacterales</taxon>
        <taxon>Campylobacteraceae</taxon>
        <taxon>Campylobacter</taxon>
    </lineage>
</organism>
<dbReference type="EMBL" id="CP007770">
    <property type="protein sequence ID" value="AJC88145.1"/>
    <property type="molecule type" value="Genomic_DNA"/>
</dbReference>
<keyword evidence="1" id="KW-1133">Transmembrane helix</keyword>
<keyword evidence="1" id="KW-0472">Membrane</keyword>
<dbReference type="GeneID" id="74431971"/>
<dbReference type="STRING" id="1031564.CINS_1185"/>
<dbReference type="Proteomes" id="UP000031163">
    <property type="component" value="Chromosome"/>
</dbReference>
<sequence>MSYKKVVLLSLTLPLPIIFIFIILLYIYDPLQLYHEPLFREKTWHSDMRLQAKSIIDNNDFDSVIIGSSMLENTSVKEASDKLNSKFMNLSLAASTFHERFIILEYLIKHKKIKNIIYSLDGFSLVNGDKIRPNIKRFDFLYDDNIMNDFKLYLNKHFILCAIFFSHKKQCIGKQIDVYNLLQWEENQKTLGALILNSPNIKFSKNKVSYFGQSYIDNSKYLNHFLLKMMIENKEINFHLIIPTQPRIFYKLESYRNYFSQDDKYFLSLYKNIQFLIEQTKKYQNIKIYGFDDLDYADNIANYKDFVHYNVDMNSIHLDAIKYHKHILTNENIDKYFKIMEEKINKYNLEF</sequence>
<evidence type="ECO:0000313" key="2">
    <source>
        <dbReference type="EMBL" id="AJC88145.1"/>
    </source>
</evidence>
<gene>
    <name evidence="2" type="ORF">CINS_1185</name>
</gene>
<dbReference type="RefSeq" id="WP_039651423.1">
    <property type="nucleotide sequence ID" value="NZ_CP007770.1"/>
</dbReference>